<evidence type="ECO:0000313" key="9">
    <source>
        <dbReference type="Proteomes" id="UP000013167"/>
    </source>
</evidence>
<dbReference type="GO" id="GO:0006310">
    <property type="term" value="P:DNA recombination"/>
    <property type="evidence" value="ECO:0007669"/>
    <property type="project" value="UniProtKB-KW"/>
</dbReference>
<feature type="domain" description="Tyr recombinase" evidence="6">
    <location>
        <begin position="193"/>
        <end position="373"/>
    </location>
</feature>
<accession>N0E1W9</accession>
<protein>
    <submittedName>
        <fullName evidence="8">Phage integrase family protein</fullName>
    </submittedName>
</protein>
<evidence type="ECO:0000256" key="2">
    <source>
        <dbReference type="ARBA" id="ARBA00023125"/>
    </source>
</evidence>
<dbReference type="Gene3D" id="1.10.443.10">
    <property type="entry name" value="Intergrase catalytic core"/>
    <property type="match status" value="1"/>
</dbReference>
<dbReference type="PROSITE" id="PS51900">
    <property type="entry name" value="CB"/>
    <property type="match status" value="1"/>
</dbReference>
<dbReference type="InterPro" id="IPR011010">
    <property type="entry name" value="DNA_brk_join_enz"/>
</dbReference>
<dbReference type="AlphaFoldDB" id="N0E1W9"/>
<evidence type="ECO:0000259" key="7">
    <source>
        <dbReference type="PROSITE" id="PS51900"/>
    </source>
</evidence>
<dbReference type="EMBL" id="CAIZ01000098">
    <property type="protein sequence ID" value="CCH69751.1"/>
    <property type="molecule type" value="Genomic_DNA"/>
</dbReference>
<reference evidence="8 9" key="1">
    <citation type="journal article" date="2013" name="ISME J.">
        <title>A metabolic model for members of the genus Tetrasphaera involved in enhanced biological phosphorus removal.</title>
        <authorList>
            <person name="Kristiansen R."/>
            <person name="Nguyen H.T.T."/>
            <person name="Saunders A.M."/>
            <person name="Nielsen J.L."/>
            <person name="Wimmer R."/>
            <person name="Le V.Q."/>
            <person name="McIlroy S.J."/>
            <person name="Petrovski S."/>
            <person name="Seviour R.J."/>
            <person name="Calteau A."/>
            <person name="Nielsen K.L."/>
            <person name="Nielsen P.H."/>
        </authorList>
    </citation>
    <scope>NUCLEOTIDE SEQUENCE [LARGE SCALE GENOMIC DNA]</scope>
    <source>
        <strain evidence="8 9">Lp2</strain>
    </source>
</reference>
<dbReference type="PANTHER" id="PTHR30349:SF64">
    <property type="entry name" value="PROPHAGE INTEGRASE INTD-RELATED"/>
    <property type="match status" value="1"/>
</dbReference>
<dbReference type="InterPro" id="IPR002104">
    <property type="entry name" value="Integrase_catalytic"/>
</dbReference>
<keyword evidence="3" id="KW-0233">DNA recombination</keyword>
<feature type="domain" description="Core-binding (CB)" evidence="7">
    <location>
        <begin position="92"/>
        <end position="172"/>
    </location>
</feature>
<dbReference type="CDD" id="cd01189">
    <property type="entry name" value="INT_ICEBs1_C_like"/>
    <property type="match status" value="1"/>
</dbReference>
<dbReference type="eggNOG" id="COG0582">
    <property type="taxonomic scope" value="Bacteria"/>
</dbReference>
<gene>
    <name evidence="8" type="ORF">BN10_300092</name>
</gene>
<evidence type="ECO:0000256" key="4">
    <source>
        <dbReference type="PROSITE-ProRule" id="PRU01248"/>
    </source>
</evidence>
<dbReference type="InterPro" id="IPR044068">
    <property type="entry name" value="CB"/>
</dbReference>
<evidence type="ECO:0000256" key="3">
    <source>
        <dbReference type="ARBA" id="ARBA00023172"/>
    </source>
</evidence>
<dbReference type="InterPro" id="IPR013762">
    <property type="entry name" value="Integrase-like_cat_sf"/>
</dbReference>
<proteinExistence type="inferred from homology"/>
<comment type="similarity">
    <text evidence="1">Belongs to the 'phage' integrase family.</text>
</comment>
<evidence type="ECO:0000259" key="6">
    <source>
        <dbReference type="PROSITE" id="PS51898"/>
    </source>
</evidence>
<organism evidence="8 9">
    <name type="scientific">Phycicoccus elongatus Lp2</name>
    <dbReference type="NCBI Taxonomy" id="1193181"/>
    <lineage>
        <taxon>Bacteria</taxon>
        <taxon>Bacillati</taxon>
        <taxon>Actinomycetota</taxon>
        <taxon>Actinomycetes</taxon>
        <taxon>Micrococcales</taxon>
        <taxon>Intrasporangiaceae</taxon>
        <taxon>Phycicoccus</taxon>
    </lineage>
</organism>
<dbReference type="PANTHER" id="PTHR30349">
    <property type="entry name" value="PHAGE INTEGRASE-RELATED"/>
    <property type="match status" value="1"/>
</dbReference>
<feature type="compositionally biased region" description="Low complexity" evidence="5">
    <location>
        <begin position="390"/>
        <end position="409"/>
    </location>
</feature>
<dbReference type="InterPro" id="IPR050090">
    <property type="entry name" value="Tyrosine_recombinase_XerCD"/>
</dbReference>
<dbReference type="STRING" id="1193181.BN10_300092"/>
<feature type="region of interest" description="Disordered" evidence="5">
    <location>
        <begin position="379"/>
        <end position="434"/>
    </location>
</feature>
<dbReference type="HOGENOM" id="CLU_027562_17_5_11"/>
<dbReference type="Pfam" id="PF00589">
    <property type="entry name" value="Phage_integrase"/>
    <property type="match status" value="1"/>
</dbReference>
<dbReference type="GO" id="GO:0015074">
    <property type="term" value="P:DNA integration"/>
    <property type="evidence" value="ECO:0007669"/>
    <property type="project" value="InterPro"/>
</dbReference>
<name>N0E1W9_9MICO</name>
<sequence length="434" mass="48098">MNGYVSPKQRLNQRGSVEDRWRKRVKDADGNTVEVPSAVAGKVTRWRARYVDDGGREIQRSFGRKVDAQKWLDGQLASLLRGDHVAPADAKVTVGQWRDTWLAGYGNRRESSVRMAEVHLKIIKVHFGAVPLSAVKPSDVRAWTAQLQKEGRAPSYVYALHSRLSQLFTDAVHDGLVARNPCSRRTSPPMGKQRPYVATTEQVWALYDAFPPGVQPAILMGAHAGLRLAECAALRITDVDLEAGVIHPAVQWPEKELKSDKSRTAIPIPREMAQILAEAARTGNGRTFLDDEWGNPGSPWTIQRAMRDARDRLDLPDDFRFHDLRHYFASLLIASGLDVKVVQGRLRHASAKTTLDTYGHLWPDRDDTSRAAVAAVYQERDERWAPTNQGSTSTRSTPTPTATSGRAARMSTAPSRWERSSPSTATSSGPSLGL</sequence>
<dbReference type="PROSITE" id="PS51898">
    <property type="entry name" value="TYR_RECOMBINASE"/>
    <property type="match status" value="1"/>
</dbReference>
<evidence type="ECO:0000313" key="8">
    <source>
        <dbReference type="EMBL" id="CCH69751.1"/>
    </source>
</evidence>
<keyword evidence="9" id="KW-1185">Reference proteome</keyword>
<feature type="compositionally biased region" description="Low complexity" evidence="5">
    <location>
        <begin position="420"/>
        <end position="434"/>
    </location>
</feature>
<comment type="caution">
    <text evidence="8">The sequence shown here is derived from an EMBL/GenBank/DDBJ whole genome shotgun (WGS) entry which is preliminary data.</text>
</comment>
<dbReference type="Proteomes" id="UP000013167">
    <property type="component" value="Unassembled WGS sequence"/>
</dbReference>
<dbReference type="SUPFAM" id="SSF56349">
    <property type="entry name" value="DNA breaking-rejoining enzymes"/>
    <property type="match status" value="1"/>
</dbReference>
<dbReference type="GO" id="GO:0003677">
    <property type="term" value="F:DNA binding"/>
    <property type="evidence" value="ECO:0007669"/>
    <property type="project" value="UniProtKB-UniRule"/>
</dbReference>
<evidence type="ECO:0000256" key="1">
    <source>
        <dbReference type="ARBA" id="ARBA00008857"/>
    </source>
</evidence>
<evidence type="ECO:0000256" key="5">
    <source>
        <dbReference type="SAM" id="MobiDB-lite"/>
    </source>
</evidence>
<dbReference type="Gene3D" id="1.10.150.130">
    <property type="match status" value="1"/>
</dbReference>
<keyword evidence="2 4" id="KW-0238">DNA-binding</keyword>
<dbReference type="InterPro" id="IPR010998">
    <property type="entry name" value="Integrase_recombinase_N"/>
</dbReference>